<dbReference type="Proteomes" id="UP000736335">
    <property type="component" value="Unassembled WGS sequence"/>
</dbReference>
<organism evidence="2 3">
    <name type="scientific">Thelephora terrestris</name>
    <dbReference type="NCBI Taxonomy" id="56493"/>
    <lineage>
        <taxon>Eukaryota</taxon>
        <taxon>Fungi</taxon>
        <taxon>Dikarya</taxon>
        <taxon>Basidiomycota</taxon>
        <taxon>Agaricomycotina</taxon>
        <taxon>Agaricomycetes</taxon>
        <taxon>Thelephorales</taxon>
        <taxon>Thelephoraceae</taxon>
        <taxon>Thelephora</taxon>
    </lineage>
</organism>
<accession>A0A9P6HDC3</accession>
<gene>
    <name evidence="2" type="ORF">BJ322DRAFT_1069956</name>
</gene>
<feature type="transmembrane region" description="Helical" evidence="1">
    <location>
        <begin position="21"/>
        <end position="38"/>
    </location>
</feature>
<dbReference type="EMBL" id="WIUZ02000010">
    <property type="protein sequence ID" value="KAF9783299.1"/>
    <property type="molecule type" value="Genomic_DNA"/>
</dbReference>
<feature type="transmembrane region" description="Helical" evidence="1">
    <location>
        <begin position="58"/>
        <end position="77"/>
    </location>
</feature>
<feature type="transmembrane region" description="Helical" evidence="1">
    <location>
        <begin position="108"/>
        <end position="126"/>
    </location>
</feature>
<keyword evidence="3" id="KW-1185">Reference proteome</keyword>
<keyword evidence="1" id="KW-0472">Membrane</keyword>
<feature type="transmembrane region" description="Helical" evidence="1">
    <location>
        <begin position="132"/>
        <end position="154"/>
    </location>
</feature>
<comment type="caution">
    <text evidence="2">The sequence shown here is derived from an EMBL/GenBank/DDBJ whole genome shotgun (WGS) entry which is preliminary data.</text>
</comment>
<keyword evidence="1" id="KW-0812">Transmembrane</keyword>
<dbReference type="AlphaFoldDB" id="A0A9P6HDC3"/>
<dbReference type="OrthoDB" id="10605389at2759"/>
<name>A0A9P6HDC3_9AGAM</name>
<evidence type="ECO:0000313" key="3">
    <source>
        <dbReference type="Proteomes" id="UP000736335"/>
    </source>
</evidence>
<proteinExistence type="predicted"/>
<sequence length="277" mass="30484">MYAHFGRSSPMLRYCLTHIRSIASFLLIMFITFLPPLPGSCARSLIAIVALSFPHTNSWIALWISFCTVSGIPWALVRNCVFPPATICTIRRLPSKVGYRASHRLKSFLIVSTIFFHGSSGFSLFPTHAPRILVASLSPAMWIDVGTLSPATFITLVSARVWRYSAVPIGIISVFSTLNFAPDTSHHSSSMPIRSDRLSCSVRTTVVSSAKRDTFTFSLRLGTSIPWMCDALMFAASGSMLRSNRMHDMGSPCLTPLDTRKGSLIIPFMITDVGASR</sequence>
<keyword evidence="1" id="KW-1133">Transmembrane helix</keyword>
<reference evidence="2" key="2">
    <citation type="submission" date="2020-11" db="EMBL/GenBank/DDBJ databases">
        <authorList>
            <consortium name="DOE Joint Genome Institute"/>
            <person name="Kuo A."/>
            <person name="Miyauchi S."/>
            <person name="Kiss E."/>
            <person name="Drula E."/>
            <person name="Kohler A."/>
            <person name="Sanchez-Garcia M."/>
            <person name="Andreopoulos B."/>
            <person name="Barry K.W."/>
            <person name="Bonito G."/>
            <person name="Buee M."/>
            <person name="Carver A."/>
            <person name="Chen C."/>
            <person name="Cichocki N."/>
            <person name="Clum A."/>
            <person name="Culley D."/>
            <person name="Crous P.W."/>
            <person name="Fauchery L."/>
            <person name="Girlanda M."/>
            <person name="Hayes R."/>
            <person name="Keri Z."/>
            <person name="Labutti K."/>
            <person name="Lipzen A."/>
            <person name="Lombard V."/>
            <person name="Magnuson J."/>
            <person name="Maillard F."/>
            <person name="Morin E."/>
            <person name="Murat C."/>
            <person name="Nolan M."/>
            <person name="Ohm R."/>
            <person name="Pangilinan J."/>
            <person name="Pereira M."/>
            <person name="Perotto S."/>
            <person name="Peter M."/>
            <person name="Riley R."/>
            <person name="Sitrit Y."/>
            <person name="Stielow B."/>
            <person name="Szollosi G."/>
            <person name="Zifcakova L."/>
            <person name="Stursova M."/>
            <person name="Spatafora J.W."/>
            <person name="Tedersoo L."/>
            <person name="Vaario L.-M."/>
            <person name="Yamada A."/>
            <person name="Yan M."/>
            <person name="Wang P."/>
            <person name="Xu J."/>
            <person name="Bruns T."/>
            <person name="Baldrian P."/>
            <person name="Vilgalys R."/>
            <person name="Henrissat B."/>
            <person name="Grigoriev I.V."/>
            <person name="Hibbett D."/>
            <person name="Nagy L.G."/>
            <person name="Martin F.M."/>
        </authorList>
    </citation>
    <scope>NUCLEOTIDE SEQUENCE</scope>
    <source>
        <strain evidence="2">UH-Tt-Lm1</strain>
    </source>
</reference>
<evidence type="ECO:0000256" key="1">
    <source>
        <dbReference type="SAM" id="Phobius"/>
    </source>
</evidence>
<evidence type="ECO:0000313" key="2">
    <source>
        <dbReference type="EMBL" id="KAF9783299.1"/>
    </source>
</evidence>
<reference evidence="2" key="1">
    <citation type="journal article" date="2020" name="Nat. Commun.">
        <title>Large-scale genome sequencing of mycorrhizal fungi provides insights into the early evolution of symbiotic traits.</title>
        <authorList>
            <person name="Miyauchi S."/>
            <person name="Kiss E."/>
            <person name="Kuo A."/>
            <person name="Drula E."/>
            <person name="Kohler A."/>
            <person name="Sanchez-Garcia M."/>
            <person name="Morin E."/>
            <person name="Andreopoulos B."/>
            <person name="Barry K.W."/>
            <person name="Bonito G."/>
            <person name="Buee M."/>
            <person name="Carver A."/>
            <person name="Chen C."/>
            <person name="Cichocki N."/>
            <person name="Clum A."/>
            <person name="Culley D."/>
            <person name="Crous P.W."/>
            <person name="Fauchery L."/>
            <person name="Girlanda M."/>
            <person name="Hayes R.D."/>
            <person name="Keri Z."/>
            <person name="LaButti K."/>
            <person name="Lipzen A."/>
            <person name="Lombard V."/>
            <person name="Magnuson J."/>
            <person name="Maillard F."/>
            <person name="Murat C."/>
            <person name="Nolan M."/>
            <person name="Ohm R.A."/>
            <person name="Pangilinan J."/>
            <person name="Pereira M.F."/>
            <person name="Perotto S."/>
            <person name="Peter M."/>
            <person name="Pfister S."/>
            <person name="Riley R."/>
            <person name="Sitrit Y."/>
            <person name="Stielow J.B."/>
            <person name="Szollosi G."/>
            <person name="Zifcakova L."/>
            <person name="Stursova M."/>
            <person name="Spatafora J.W."/>
            <person name="Tedersoo L."/>
            <person name="Vaario L.M."/>
            <person name="Yamada A."/>
            <person name="Yan M."/>
            <person name="Wang P."/>
            <person name="Xu J."/>
            <person name="Bruns T."/>
            <person name="Baldrian P."/>
            <person name="Vilgalys R."/>
            <person name="Dunand C."/>
            <person name="Henrissat B."/>
            <person name="Grigoriev I.V."/>
            <person name="Hibbett D."/>
            <person name="Nagy L.G."/>
            <person name="Martin F.M."/>
        </authorList>
    </citation>
    <scope>NUCLEOTIDE SEQUENCE</scope>
    <source>
        <strain evidence="2">UH-Tt-Lm1</strain>
    </source>
</reference>
<protein>
    <submittedName>
        <fullName evidence="2">Uncharacterized protein</fullName>
    </submittedName>
</protein>